<proteinExistence type="predicted"/>
<keyword evidence="5" id="KW-1185">Reference proteome</keyword>
<comment type="caution">
    <text evidence="4">The sequence shown here is derived from an EMBL/GenBank/DDBJ whole genome shotgun (WGS) entry which is preliminary data.</text>
</comment>
<evidence type="ECO:0000313" key="4">
    <source>
        <dbReference type="EMBL" id="RRJ64021.1"/>
    </source>
</evidence>
<dbReference type="PRINTS" id="PR00455">
    <property type="entry name" value="HTHTETR"/>
</dbReference>
<dbReference type="InterPro" id="IPR050624">
    <property type="entry name" value="HTH-type_Tx_Regulator"/>
</dbReference>
<dbReference type="InterPro" id="IPR009057">
    <property type="entry name" value="Homeodomain-like_sf"/>
</dbReference>
<dbReference type="Gene3D" id="1.10.357.10">
    <property type="entry name" value="Tetracycline Repressor, domain 2"/>
    <property type="match status" value="2"/>
</dbReference>
<dbReference type="InterPro" id="IPR001647">
    <property type="entry name" value="HTH_TetR"/>
</dbReference>
<feature type="domain" description="HTH tetR-type" evidence="3">
    <location>
        <begin position="3"/>
        <end position="63"/>
    </location>
</feature>
<evidence type="ECO:0000256" key="1">
    <source>
        <dbReference type="ARBA" id="ARBA00023125"/>
    </source>
</evidence>
<dbReference type="PANTHER" id="PTHR43479:SF11">
    <property type="entry name" value="ACREF_ENVCD OPERON REPRESSOR-RELATED"/>
    <property type="match status" value="1"/>
</dbReference>
<dbReference type="Pfam" id="PF14246">
    <property type="entry name" value="TetR_C_7"/>
    <property type="match status" value="1"/>
</dbReference>
<sequence>MKDNAKAKIKKAAEELIIQKGYKDTTIQDIATNANVAVGTIYRYYKSKDDILMDIGRMDLKGFSISQDIRRKEIMEAALHVFGTKGYSRTNIEDIAQEIGMSKGSIYQYFKSKEELFISTIKESSQMRTLLKLTKFKQENLNIEEVLVEIGRVFLSIFKDPRRIKLMRIIIGETPNFPEIGELFFHEVIKKTSEQIGEMLKPYVPSEIDPVLSIRLFIGSIWSFVIFQEMVPMKDRKYEHEAIIKDAIRVFQHGFLNENRP</sequence>
<dbReference type="GO" id="GO:0003677">
    <property type="term" value="F:DNA binding"/>
    <property type="evidence" value="ECO:0007669"/>
    <property type="project" value="UniProtKB-UniRule"/>
</dbReference>
<evidence type="ECO:0000256" key="2">
    <source>
        <dbReference type="PROSITE-ProRule" id="PRU00335"/>
    </source>
</evidence>
<feature type="DNA-binding region" description="H-T-H motif" evidence="2">
    <location>
        <begin position="91"/>
        <end position="110"/>
    </location>
</feature>
<reference evidence="4 5" key="1">
    <citation type="submission" date="2018-11" db="EMBL/GenBank/DDBJ databases">
        <title>Genome sequencing of Paenibacillus sp. KCOM 3021 (= ChDC PVNT-B20).</title>
        <authorList>
            <person name="Kook J.-K."/>
            <person name="Park S.-N."/>
            <person name="Lim Y.K."/>
        </authorList>
    </citation>
    <scope>NUCLEOTIDE SEQUENCE [LARGE SCALE GENOMIC DNA]</scope>
    <source>
        <strain evidence="4 5">KCOM 3021</strain>
    </source>
</reference>
<feature type="DNA-binding region" description="H-T-H motif" evidence="2">
    <location>
        <begin position="26"/>
        <end position="45"/>
    </location>
</feature>
<organism evidence="4 5">
    <name type="scientific">Paenibacillus oralis</name>
    <dbReference type="NCBI Taxonomy" id="2490856"/>
    <lineage>
        <taxon>Bacteria</taxon>
        <taxon>Bacillati</taxon>
        <taxon>Bacillota</taxon>
        <taxon>Bacilli</taxon>
        <taxon>Bacillales</taxon>
        <taxon>Paenibacillaceae</taxon>
        <taxon>Paenibacillus</taxon>
    </lineage>
</organism>
<dbReference type="AlphaFoldDB" id="A0A3P3U0Y8"/>
<dbReference type="RefSeq" id="WP_128631843.1">
    <property type="nucleotide sequence ID" value="NZ_RRCN01000001.1"/>
</dbReference>
<dbReference type="Proteomes" id="UP000267017">
    <property type="component" value="Unassembled WGS sequence"/>
</dbReference>
<dbReference type="InterPro" id="IPR039536">
    <property type="entry name" value="TetR_C_Proteobacteria"/>
</dbReference>
<dbReference type="SUPFAM" id="SSF48498">
    <property type="entry name" value="Tetracyclin repressor-like, C-terminal domain"/>
    <property type="match status" value="1"/>
</dbReference>
<evidence type="ECO:0000259" key="3">
    <source>
        <dbReference type="PROSITE" id="PS50977"/>
    </source>
</evidence>
<protein>
    <submittedName>
        <fullName evidence="4">TetR/AcrR family transcriptional regulator</fullName>
    </submittedName>
</protein>
<dbReference type="PANTHER" id="PTHR43479">
    <property type="entry name" value="ACREF/ENVCD OPERON REPRESSOR-RELATED"/>
    <property type="match status" value="1"/>
</dbReference>
<name>A0A3P3U0Y8_9BACL</name>
<dbReference type="InterPro" id="IPR036271">
    <property type="entry name" value="Tet_transcr_reg_TetR-rel_C_sf"/>
</dbReference>
<accession>A0A3P3U0Y8</accession>
<dbReference type="EMBL" id="RRCN01000001">
    <property type="protein sequence ID" value="RRJ64021.1"/>
    <property type="molecule type" value="Genomic_DNA"/>
</dbReference>
<evidence type="ECO:0000313" key="5">
    <source>
        <dbReference type="Proteomes" id="UP000267017"/>
    </source>
</evidence>
<dbReference type="PROSITE" id="PS50977">
    <property type="entry name" value="HTH_TETR_2"/>
    <property type="match status" value="2"/>
</dbReference>
<dbReference type="OrthoDB" id="9809994at2"/>
<dbReference type="SUPFAM" id="SSF46689">
    <property type="entry name" value="Homeodomain-like"/>
    <property type="match status" value="2"/>
</dbReference>
<keyword evidence="1 2" id="KW-0238">DNA-binding</keyword>
<gene>
    <name evidence="4" type="ORF">EHV15_14580</name>
</gene>
<feature type="domain" description="HTH tetR-type" evidence="3">
    <location>
        <begin position="68"/>
        <end position="128"/>
    </location>
</feature>
<dbReference type="Pfam" id="PF00440">
    <property type="entry name" value="TetR_N"/>
    <property type="match status" value="2"/>
</dbReference>